<reference evidence="7 8" key="1">
    <citation type="submission" date="2024-06" db="EMBL/GenBank/DDBJ databases">
        <authorList>
            <person name="Kraege A."/>
            <person name="Thomma B."/>
        </authorList>
    </citation>
    <scope>NUCLEOTIDE SEQUENCE [LARGE SCALE GENOMIC DNA]</scope>
</reference>
<keyword evidence="4 5" id="KW-0472">Membrane</keyword>
<feature type="transmembrane region" description="Helical" evidence="5">
    <location>
        <begin position="203"/>
        <end position="222"/>
    </location>
</feature>
<dbReference type="EMBL" id="CAXHTA020000015">
    <property type="protein sequence ID" value="CAL5226095.1"/>
    <property type="molecule type" value="Genomic_DNA"/>
</dbReference>
<dbReference type="InterPro" id="IPR005828">
    <property type="entry name" value="MFS_sugar_transport-like"/>
</dbReference>
<evidence type="ECO:0000256" key="4">
    <source>
        <dbReference type="ARBA" id="ARBA00023136"/>
    </source>
</evidence>
<sequence length="417" mass="45933">MADRSTRKRVSAELDSAHFGWFHIKAILIAGVGFYTDAYDLFIIGIAKPMMAIVYYPQLNGKLAVSDDLWVTGVALVGALIGQLTFGFLGDYLGRKKVYLVTLIIMICGTIGQCFAASTVKGIGFVTELCIWRFVLGVGIGGDYPLSATIATEYSPTKWRGAFVASVFAMQGLGILSAAIVSIITIRCFKDAILYHDINYLDYVWRIIIGFSAIPTILTIYLRSQLPETPRFSTDVEQDDAKALQNVRAAKSNEGVFVEDYTPASKMNRISASGLGRYLTYPSILHNRNFWVLIGTASTWFLLDIAYYSQNLFLPNILEGIGYNPSIALPAAKCMKMHNCPHYSLPVPPFDGMFACKGKCAEQVYDKVFKTAAGNAITACMGTVPGYWFTIAFVDTIGRINIQYIGKPVLVNCIFDI</sequence>
<dbReference type="InterPro" id="IPR005829">
    <property type="entry name" value="Sugar_transporter_CS"/>
</dbReference>
<feature type="transmembrane region" description="Helical" evidence="5">
    <location>
        <begin position="131"/>
        <end position="151"/>
    </location>
</feature>
<accession>A0ABP1G454</accession>
<dbReference type="PROSITE" id="PS00217">
    <property type="entry name" value="SUGAR_TRANSPORT_2"/>
    <property type="match status" value="1"/>
</dbReference>
<dbReference type="Proteomes" id="UP001497392">
    <property type="component" value="Unassembled WGS sequence"/>
</dbReference>
<evidence type="ECO:0000313" key="7">
    <source>
        <dbReference type="EMBL" id="CAL5226095.1"/>
    </source>
</evidence>
<evidence type="ECO:0000256" key="5">
    <source>
        <dbReference type="SAM" id="Phobius"/>
    </source>
</evidence>
<evidence type="ECO:0000256" key="3">
    <source>
        <dbReference type="ARBA" id="ARBA00022989"/>
    </source>
</evidence>
<evidence type="ECO:0000256" key="1">
    <source>
        <dbReference type="ARBA" id="ARBA00004141"/>
    </source>
</evidence>
<gene>
    <name evidence="7" type="primary">g8911</name>
    <name evidence="7" type="ORF">VP750_LOCUS8001</name>
</gene>
<feature type="transmembrane region" description="Helical" evidence="5">
    <location>
        <begin position="98"/>
        <end position="119"/>
    </location>
</feature>
<dbReference type="PROSITE" id="PS50850">
    <property type="entry name" value="MFS"/>
    <property type="match status" value="1"/>
</dbReference>
<dbReference type="InterPro" id="IPR036259">
    <property type="entry name" value="MFS_trans_sf"/>
</dbReference>
<protein>
    <submittedName>
        <fullName evidence="7">G8911 protein</fullName>
    </submittedName>
</protein>
<proteinExistence type="predicted"/>
<organism evidence="7 8">
    <name type="scientific">Coccomyxa viridis</name>
    <dbReference type="NCBI Taxonomy" id="1274662"/>
    <lineage>
        <taxon>Eukaryota</taxon>
        <taxon>Viridiplantae</taxon>
        <taxon>Chlorophyta</taxon>
        <taxon>core chlorophytes</taxon>
        <taxon>Trebouxiophyceae</taxon>
        <taxon>Trebouxiophyceae incertae sedis</taxon>
        <taxon>Coccomyxaceae</taxon>
        <taxon>Coccomyxa</taxon>
    </lineage>
</organism>
<feature type="transmembrane region" description="Helical" evidence="5">
    <location>
        <begin position="38"/>
        <end position="57"/>
    </location>
</feature>
<evidence type="ECO:0000313" key="8">
    <source>
        <dbReference type="Proteomes" id="UP001497392"/>
    </source>
</evidence>
<feature type="domain" description="Major facilitator superfamily (MFS) profile" evidence="6">
    <location>
        <begin position="26"/>
        <end position="417"/>
    </location>
</feature>
<feature type="transmembrane region" description="Helical" evidence="5">
    <location>
        <begin position="69"/>
        <end position="89"/>
    </location>
</feature>
<comment type="caution">
    <text evidence="7">The sequence shown here is derived from an EMBL/GenBank/DDBJ whole genome shotgun (WGS) entry which is preliminary data.</text>
</comment>
<keyword evidence="2 5" id="KW-0812">Transmembrane</keyword>
<evidence type="ECO:0000256" key="2">
    <source>
        <dbReference type="ARBA" id="ARBA00022692"/>
    </source>
</evidence>
<evidence type="ECO:0000259" key="6">
    <source>
        <dbReference type="PROSITE" id="PS50850"/>
    </source>
</evidence>
<dbReference type="InterPro" id="IPR020846">
    <property type="entry name" value="MFS_dom"/>
</dbReference>
<keyword evidence="3 5" id="KW-1133">Transmembrane helix</keyword>
<dbReference type="Gene3D" id="1.20.1250.20">
    <property type="entry name" value="MFS general substrate transporter like domains"/>
    <property type="match status" value="2"/>
</dbReference>
<dbReference type="PANTHER" id="PTHR24064">
    <property type="entry name" value="SOLUTE CARRIER FAMILY 22 MEMBER"/>
    <property type="match status" value="1"/>
</dbReference>
<keyword evidence="8" id="KW-1185">Reference proteome</keyword>
<dbReference type="Pfam" id="PF00083">
    <property type="entry name" value="Sugar_tr"/>
    <property type="match status" value="1"/>
</dbReference>
<name>A0ABP1G454_9CHLO</name>
<comment type="subcellular location">
    <subcellularLocation>
        <location evidence="1">Membrane</location>
        <topology evidence="1">Multi-pass membrane protein</topology>
    </subcellularLocation>
</comment>
<dbReference type="SUPFAM" id="SSF103473">
    <property type="entry name" value="MFS general substrate transporter"/>
    <property type="match status" value="1"/>
</dbReference>
<feature type="transmembrane region" description="Helical" evidence="5">
    <location>
        <begin position="290"/>
        <end position="308"/>
    </location>
</feature>
<feature type="transmembrane region" description="Helical" evidence="5">
    <location>
        <begin position="163"/>
        <end position="183"/>
    </location>
</feature>